<dbReference type="Pfam" id="PF13649">
    <property type="entry name" value="Methyltransf_25"/>
    <property type="match status" value="1"/>
</dbReference>
<evidence type="ECO:0000259" key="3">
    <source>
        <dbReference type="Pfam" id="PF13649"/>
    </source>
</evidence>
<evidence type="ECO:0000313" key="5">
    <source>
        <dbReference type="Proteomes" id="UP000077069"/>
    </source>
</evidence>
<organism evidence="4 5">
    <name type="scientific">Paraphaeosphaeria sporulosa</name>
    <dbReference type="NCBI Taxonomy" id="1460663"/>
    <lineage>
        <taxon>Eukaryota</taxon>
        <taxon>Fungi</taxon>
        <taxon>Dikarya</taxon>
        <taxon>Ascomycota</taxon>
        <taxon>Pezizomycotina</taxon>
        <taxon>Dothideomycetes</taxon>
        <taxon>Pleosporomycetidae</taxon>
        <taxon>Pleosporales</taxon>
        <taxon>Massarineae</taxon>
        <taxon>Didymosphaeriaceae</taxon>
        <taxon>Paraphaeosphaeria</taxon>
    </lineage>
</organism>
<name>A0A177C2H3_9PLEO</name>
<dbReference type="InterPro" id="IPR029063">
    <property type="entry name" value="SAM-dependent_MTases_sf"/>
</dbReference>
<dbReference type="Proteomes" id="UP000077069">
    <property type="component" value="Unassembled WGS sequence"/>
</dbReference>
<gene>
    <name evidence="4" type="ORF">CC84DRAFT_276194</name>
</gene>
<dbReference type="GO" id="GO:0032259">
    <property type="term" value="P:methylation"/>
    <property type="evidence" value="ECO:0007669"/>
    <property type="project" value="UniProtKB-KW"/>
</dbReference>
<dbReference type="OrthoDB" id="3647at2759"/>
<keyword evidence="1" id="KW-0489">Methyltransferase</keyword>
<dbReference type="InParanoid" id="A0A177C2H3"/>
<reference evidence="4 5" key="1">
    <citation type="submission" date="2016-05" db="EMBL/GenBank/DDBJ databases">
        <title>Comparative analysis of secretome profiles of manganese(II)-oxidizing ascomycete fungi.</title>
        <authorList>
            <consortium name="DOE Joint Genome Institute"/>
            <person name="Zeiner C.A."/>
            <person name="Purvine S.O."/>
            <person name="Zink E.M."/>
            <person name="Wu S."/>
            <person name="Pasa-Tolic L."/>
            <person name="Chaput D.L."/>
            <person name="Haridas S."/>
            <person name="Grigoriev I.V."/>
            <person name="Santelli C.M."/>
            <person name="Hansel C.M."/>
        </authorList>
    </citation>
    <scope>NUCLEOTIDE SEQUENCE [LARGE SCALE GENOMIC DNA]</scope>
    <source>
        <strain evidence="4 5">AP3s5-JAC2a</strain>
    </source>
</reference>
<accession>A0A177C2H3</accession>
<dbReference type="EMBL" id="KV441558">
    <property type="protein sequence ID" value="OAG01062.1"/>
    <property type="molecule type" value="Genomic_DNA"/>
</dbReference>
<dbReference type="Gene3D" id="3.40.50.150">
    <property type="entry name" value="Vaccinia Virus protein VP39"/>
    <property type="match status" value="1"/>
</dbReference>
<dbReference type="PANTHER" id="PTHR43861">
    <property type="entry name" value="TRANS-ACONITATE 2-METHYLTRANSFERASE-RELATED"/>
    <property type="match status" value="1"/>
</dbReference>
<feature type="domain" description="Methyltransferase" evidence="3">
    <location>
        <begin position="46"/>
        <end position="145"/>
    </location>
</feature>
<dbReference type="PANTHER" id="PTHR43861:SF1">
    <property type="entry name" value="TRANS-ACONITATE 2-METHYLTRANSFERASE"/>
    <property type="match status" value="1"/>
</dbReference>
<sequence length="253" mass="28104">MSTADQVKEDYHKHAETYGGYNVLPAGVLESQIIKNALGDATGLVILDLGGGSGIHAREAIDAGAQRVDIVDISPEMMKVATDTEKSLGRDGRIRTFEGDVSKPMDHLPLETYDVVMANWVFDHAGTVEVLEGMWQNVVKYLKPGAKFLGIHAEDPRRPSLNGKYGVRNSNFREIPGGIAYTVEMLNDPPWKFEGTSLEISFSGSFELHEKYALENVSVVPYDNTEAVKQDPEFWKLFLEHPFYAVVQGFKKP</sequence>
<dbReference type="SUPFAM" id="SSF53335">
    <property type="entry name" value="S-adenosyl-L-methionine-dependent methyltransferases"/>
    <property type="match status" value="1"/>
</dbReference>
<evidence type="ECO:0000256" key="1">
    <source>
        <dbReference type="ARBA" id="ARBA00022603"/>
    </source>
</evidence>
<keyword evidence="5" id="KW-1185">Reference proteome</keyword>
<dbReference type="RefSeq" id="XP_018031427.1">
    <property type="nucleotide sequence ID" value="XM_018185717.1"/>
</dbReference>
<dbReference type="GO" id="GO:0008168">
    <property type="term" value="F:methyltransferase activity"/>
    <property type="evidence" value="ECO:0007669"/>
    <property type="project" value="UniProtKB-KW"/>
</dbReference>
<dbReference type="CDD" id="cd02440">
    <property type="entry name" value="AdoMet_MTases"/>
    <property type="match status" value="1"/>
</dbReference>
<dbReference type="AlphaFoldDB" id="A0A177C2H3"/>
<proteinExistence type="predicted"/>
<protein>
    <submittedName>
        <fullName evidence="4">Methyltransferas-like protein</fullName>
    </submittedName>
</protein>
<dbReference type="STRING" id="1460663.A0A177C2H3"/>
<evidence type="ECO:0000256" key="2">
    <source>
        <dbReference type="ARBA" id="ARBA00022679"/>
    </source>
</evidence>
<keyword evidence="2" id="KW-0808">Transferase</keyword>
<evidence type="ECO:0000313" key="4">
    <source>
        <dbReference type="EMBL" id="OAG01062.1"/>
    </source>
</evidence>
<dbReference type="GeneID" id="28769203"/>
<dbReference type="InterPro" id="IPR041698">
    <property type="entry name" value="Methyltransf_25"/>
</dbReference>